<protein>
    <recommendedName>
        <fullName evidence="3">Peptidase S1 domain-containing protein</fullName>
    </recommendedName>
</protein>
<dbReference type="STRING" id="80966.ENSAPOP00000034884"/>
<sequence length="85" mass="9463">FILKMILIVFILFGIVGGRVAKPHSRPYMASLQFQGRHSCGGILIRKDFVLTAAHCKENNSPEIATSTLIGLNKKCLFQVKISIY</sequence>
<accession>A0A3Q1GYI7</accession>
<proteinExistence type="predicted"/>
<dbReference type="InterPro" id="IPR018114">
    <property type="entry name" value="TRYPSIN_HIS"/>
</dbReference>
<dbReference type="InterPro" id="IPR043504">
    <property type="entry name" value="Peptidase_S1_PA_chymotrypsin"/>
</dbReference>
<dbReference type="SUPFAM" id="SSF50494">
    <property type="entry name" value="Trypsin-like serine proteases"/>
    <property type="match status" value="1"/>
</dbReference>
<dbReference type="Pfam" id="PF00089">
    <property type="entry name" value="Trypsin"/>
    <property type="match status" value="1"/>
</dbReference>
<evidence type="ECO:0000256" key="2">
    <source>
        <dbReference type="SAM" id="SignalP"/>
    </source>
</evidence>
<evidence type="ECO:0000256" key="1">
    <source>
        <dbReference type="ARBA" id="ARBA00023157"/>
    </source>
</evidence>
<keyword evidence="2" id="KW-0732">Signal</keyword>
<dbReference type="GO" id="GO:0004252">
    <property type="term" value="F:serine-type endopeptidase activity"/>
    <property type="evidence" value="ECO:0007669"/>
    <property type="project" value="InterPro"/>
</dbReference>
<evidence type="ECO:0000259" key="3">
    <source>
        <dbReference type="Pfam" id="PF00089"/>
    </source>
</evidence>
<dbReference type="GeneTree" id="ENSGT00910000144271"/>
<dbReference type="Proteomes" id="UP000257200">
    <property type="component" value="Unplaced"/>
</dbReference>
<dbReference type="PANTHER" id="PTHR24271:SF80">
    <property type="entry name" value="GRANZYME 3, TANDEM DUPLICATE 1-RELATED"/>
    <property type="match status" value="1"/>
</dbReference>
<dbReference type="PROSITE" id="PS00134">
    <property type="entry name" value="TRYPSIN_HIS"/>
    <property type="match status" value="1"/>
</dbReference>
<dbReference type="InParanoid" id="A0A3Q1GYI7"/>
<reference evidence="4" key="1">
    <citation type="submission" date="2025-08" db="UniProtKB">
        <authorList>
            <consortium name="Ensembl"/>
        </authorList>
    </citation>
    <scope>IDENTIFICATION</scope>
</reference>
<reference evidence="4" key="2">
    <citation type="submission" date="2025-09" db="UniProtKB">
        <authorList>
            <consortium name="Ensembl"/>
        </authorList>
    </citation>
    <scope>IDENTIFICATION</scope>
</reference>
<dbReference type="Gene3D" id="2.40.10.10">
    <property type="entry name" value="Trypsin-like serine proteases"/>
    <property type="match status" value="1"/>
</dbReference>
<dbReference type="Ensembl" id="ENSAPOT00000031082.1">
    <property type="protein sequence ID" value="ENSAPOP00000034884.1"/>
    <property type="gene ID" value="ENSAPOG00000024468.1"/>
</dbReference>
<evidence type="ECO:0000313" key="5">
    <source>
        <dbReference type="Proteomes" id="UP000257200"/>
    </source>
</evidence>
<feature type="domain" description="Peptidase S1" evidence="3">
    <location>
        <begin position="15"/>
        <end position="65"/>
    </location>
</feature>
<dbReference type="InterPro" id="IPR001254">
    <property type="entry name" value="Trypsin_dom"/>
</dbReference>
<dbReference type="PANTHER" id="PTHR24271">
    <property type="entry name" value="KALLIKREIN-RELATED"/>
    <property type="match status" value="1"/>
</dbReference>
<organism evidence="4 5">
    <name type="scientific">Acanthochromis polyacanthus</name>
    <name type="common">spiny chromis</name>
    <dbReference type="NCBI Taxonomy" id="80966"/>
    <lineage>
        <taxon>Eukaryota</taxon>
        <taxon>Metazoa</taxon>
        <taxon>Chordata</taxon>
        <taxon>Craniata</taxon>
        <taxon>Vertebrata</taxon>
        <taxon>Euteleostomi</taxon>
        <taxon>Actinopterygii</taxon>
        <taxon>Neopterygii</taxon>
        <taxon>Teleostei</taxon>
        <taxon>Neoteleostei</taxon>
        <taxon>Acanthomorphata</taxon>
        <taxon>Ovalentaria</taxon>
        <taxon>Pomacentridae</taxon>
        <taxon>Acanthochromis</taxon>
    </lineage>
</organism>
<name>A0A3Q1GYI7_9TELE</name>
<feature type="signal peptide" evidence="2">
    <location>
        <begin position="1"/>
        <end position="21"/>
    </location>
</feature>
<keyword evidence="1" id="KW-1015">Disulfide bond</keyword>
<feature type="chain" id="PRO_5018648625" description="Peptidase S1 domain-containing protein" evidence="2">
    <location>
        <begin position="22"/>
        <end position="85"/>
    </location>
</feature>
<keyword evidence="5" id="KW-1185">Reference proteome</keyword>
<dbReference type="GO" id="GO:0006508">
    <property type="term" value="P:proteolysis"/>
    <property type="evidence" value="ECO:0007669"/>
    <property type="project" value="InterPro"/>
</dbReference>
<evidence type="ECO:0000313" key="4">
    <source>
        <dbReference type="Ensembl" id="ENSAPOP00000034884.1"/>
    </source>
</evidence>
<dbReference type="AlphaFoldDB" id="A0A3Q1GYI7"/>
<dbReference type="InterPro" id="IPR009003">
    <property type="entry name" value="Peptidase_S1_PA"/>
</dbReference>